<evidence type="ECO:0000313" key="9">
    <source>
        <dbReference type="EMBL" id="QCF24608.1"/>
    </source>
</evidence>
<keyword evidence="7" id="KW-0653">Protein transport</keyword>
<keyword evidence="4 7" id="KW-0812">Transmembrane</keyword>
<dbReference type="AlphaFoldDB" id="A0A4P7XCN5"/>
<accession>A0A4P7XCN5</accession>
<name>A0A4P7XCN5_9ALTE</name>
<evidence type="ECO:0000256" key="2">
    <source>
        <dbReference type="ARBA" id="ARBA00005811"/>
    </source>
</evidence>
<dbReference type="GO" id="GO:0022857">
    <property type="term" value="F:transmembrane transporter activity"/>
    <property type="evidence" value="ECO:0007669"/>
    <property type="project" value="InterPro"/>
</dbReference>
<keyword evidence="10" id="KW-1185">Reference proteome</keyword>
<dbReference type="EMBL" id="CP031093">
    <property type="protein sequence ID" value="QCF24608.1"/>
    <property type="molecule type" value="Genomic_DNA"/>
</dbReference>
<keyword evidence="6 8" id="KW-0472">Membrane</keyword>
<keyword evidence="5 8" id="KW-1133">Transmembrane helix</keyword>
<comment type="subcellular location">
    <subcellularLocation>
        <location evidence="1">Cell membrane</location>
        <topology evidence="1">Single-pass membrane protein</topology>
    </subcellularLocation>
    <subcellularLocation>
        <location evidence="7">Cell membrane</location>
        <topology evidence="7">Single-pass type II membrane protein</topology>
    </subcellularLocation>
</comment>
<evidence type="ECO:0008006" key="11">
    <source>
        <dbReference type="Google" id="ProtNLM"/>
    </source>
</evidence>
<evidence type="ECO:0000256" key="7">
    <source>
        <dbReference type="RuleBase" id="RU003879"/>
    </source>
</evidence>
<evidence type="ECO:0000313" key="10">
    <source>
        <dbReference type="Proteomes" id="UP000298049"/>
    </source>
</evidence>
<evidence type="ECO:0000256" key="8">
    <source>
        <dbReference type="SAM" id="Phobius"/>
    </source>
</evidence>
<dbReference type="RefSeq" id="WP_246065640.1">
    <property type="nucleotide sequence ID" value="NZ_CP031093.1"/>
</dbReference>
<gene>
    <name evidence="9" type="ORF">soil367_00795</name>
</gene>
<keyword evidence="3" id="KW-1003">Cell membrane</keyword>
<evidence type="ECO:0000256" key="6">
    <source>
        <dbReference type="ARBA" id="ARBA00023136"/>
    </source>
</evidence>
<dbReference type="KEGG" id="hmi:soil367_00795"/>
<evidence type="ECO:0000256" key="4">
    <source>
        <dbReference type="ARBA" id="ARBA00022692"/>
    </source>
</evidence>
<proteinExistence type="inferred from homology"/>
<organism evidence="9 10">
    <name type="scientific">Hydrocarboniclastica marina</name>
    <dbReference type="NCBI Taxonomy" id="2259620"/>
    <lineage>
        <taxon>Bacteria</taxon>
        <taxon>Pseudomonadati</taxon>
        <taxon>Pseudomonadota</taxon>
        <taxon>Gammaproteobacteria</taxon>
        <taxon>Alteromonadales</taxon>
        <taxon>Alteromonadaceae</taxon>
        <taxon>Hydrocarboniclastica</taxon>
    </lineage>
</organism>
<evidence type="ECO:0000256" key="1">
    <source>
        <dbReference type="ARBA" id="ARBA00004162"/>
    </source>
</evidence>
<dbReference type="GO" id="GO:0015031">
    <property type="term" value="P:protein transport"/>
    <property type="evidence" value="ECO:0007669"/>
    <property type="project" value="UniProtKB-KW"/>
</dbReference>
<dbReference type="PANTHER" id="PTHR30558">
    <property type="entry name" value="EXBD MEMBRANE COMPONENT OF PMF-DRIVEN MACROMOLECULE IMPORT SYSTEM"/>
    <property type="match status" value="1"/>
</dbReference>
<dbReference type="PANTHER" id="PTHR30558:SF3">
    <property type="entry name" value="BIOPOLYMER TRANSPORT PROTEIN EXBD-RELATED"/>
    <property type="match status" value="1"/>
</dbReference>
<dbReference type="Pfam" id="PF02472">
    <property type="entry name" value="ExbD"/>
    <property type="match status" value="1"/>
</dbReference>
<dbReference type="Proteomes" id="UP000298049">
    <property type="component" value="Chromosome"/>
</dbReference>
<evidence type="ECO:0000256" key="5">
    <source>
        <dbReference type="ARBA" id="ARBA00022989"/>
    </source>
</evidence>
<reference evidence="9 10" key="1">
    <citation type="submission" date="2018-07" db="EMBL/GenBank/DDBJ databases">
        <title>Marsedoiliclastica nanhaica gen. nov. sp. nov., a novel marine hydrocarbonoclastic bacterium isolated from an in-situ enriched hydrocarbon-degrading consortium in deep-sea sediment.</title>
        <authorList>
            <person name="Dong C."/>
            <person name="Ma T."/>
            <person name="Liu R."/>
            <person name="Shao Z."/>
        </authorList>
    </citation>
    <scope>NUCLEOTIDE SEQUENCE [LARGE SCALE GENOMIC DNA]</scope>
    <source>
        <strain evidence="10">soil36-7</strain>
    </source>
</reference>
<sequence>MEDRLFPDKSEPVALTDRLEAGIMPLINLVFLLLMFFLFAGVIAEQPLPDLPANTAGQAQETPQVDFTIEPGGVLMRNGQSVDLDTLPEAVSEALPDRADKPWRLGAHQALSMADLERVLLAFNRAGVQEVQLLTEPN</sequence>
<protein>
    <recommendedName>
        <fullName evidence="11">Biopolymer transporter ExbD</fullName>
    </recommendedName>
</protein>
<comment type="similarity">
    <text evidence="2 7">Belongs to the ExbD/TolR family.</text>
</comment>
<feature type="transmembrane region" description="Helical" evidence="8">
    <location>
        <begin position="21"/>
        <end position="44"/>
    </location>
</feature>
<dbReference type="GO" id="GO:0005886">
    <property type="term" value="C:plasma membrane"/>
    <property type="evidence" value="ECO:0007669"/>
    <property type="project" value="UniProtKB-SubCell"/>
</dbReference>
<evidence type="ECO:0000256" key="3">
    <source>
        <dbReference type="ARBA" id="ARBA00022475"/>
    </source>
</evidence>
<keyword evidence="7" id="KW-0813">Transport</keyword>
<dbReference type="InterPro" id="IPR003400">
    <property type="entry name" value="ExbD"/>
</dbReference>